<evidence type="ECO:0000313" key="3">
    <source>
        <dbReference type="Proteomes" id="UP000620046"/>
    </source>
</evidence>
<organism evidence="2 3">
    <name type="scientific">Dyella nitratireducens</name>
    <dbReference type="NCBI Taxonomy" id="1849580"/>
    <lineage>
        <taxon>Bacteria</taxon>
        <taxon>Pseudomonadati</taxon>
        <taxon>Pseudomonadota</taxon>
        <taxon>Gammaproteobacteria</taxon>
        <taxon>Lysobacterales</taxon>
        <taxon>Rhodanobacteraceae</taxon>
        <taxon>Dyella</taxon>
    </lineage>
</organism>
<evidence type="ECO:0000259" key="1">
    <source>
        <dbReference type="Pfam" id="PF18686"/>
    </source>
</evidence>
<comment type="caution">
    <text evidence="2">The sequence shown here is derived from an EMBL/GenBank/DDBJ whole genome shotgun (WGS) entry which is preliminary data.</text>
</comment>
<keyword evidence="3" id="KW-1185">Reference proteome</keyword>
<dbReference type="RefSeq" id="WP_188795049.1">
    <property type="nucleotide sequence ID" value="NZ_BMJA01000002.1"/>
</dbReference>
<accession>A0ABQ1G7W5</accession>
<protein>
    <recommendedName>
        <fullName evidence="1">DUF5636 domain-containing protein</fullName>
    </recommendedName>
</protein>
<evidence type="ECO:0000313" key="2">
    <source>
        <dbReference type="EMBL" id="GGA38487.1"/>
    </source>
</evidence>
<sequence>MRIDQVSEDILLGFLLEEFHAVEGFDVDEERRAKDFQAYAHIAKALSEAGAIQELARRLAIELRERYCSKKYVSKDGQTYRIVGAFSNALKDYAGHFGFSSELVLLNGPVENRVFAEQVYAKRLFRDVYTRPHGEFTHALQWLLFGDQFENIANLYSRSVKYLSKSTFQSGKEASRIVMWQFLVDCFDGDENYSANILCKTFRCPQIFTNRLVEILPSGAWLGNFIMARRQKGLSSGVPPYEDGHYTSGRQVTMPTNYLNRTLRYPDGEVAQVYTEVSTNVYKKDLLEAQPVAQAEQGFRVTRL</sequence>
<dbReference type="Pfam" id="PF18686">
    <property type="entry name" value="DUF5636"/>
    <property type="match status" value="1"/>
</dbReference>
<dbReference type="EMBL" id="BMJA01000002">
    <property type="protein sequence ID" value="GGA38487.1"/>
    <property type="molecule type" value="Genomic_DNA"/>
</dbReference>
<dbReference type="Proteomes" id="UP000620046">
    <property type="component" value="Unassembled WGS sequence"/>
</dbReference>
<feature type="domain" description="DUF5636" evidence="1">
    <location>
        <begin position="37"/>
        <end position="198"/>
    </location>
</feature>
<dbReference type="InterPro" id="IPR040708">
    <property type="entry name" value="DUF5636"/>
</dbReference>
<gene>
    <name evidence="2" type="ORF">GCM10010981_29630</name>
</gene>
<proteinExistence type="predicted"/>
<name>A0ABQ1G7W5_9GAMM</name>
<reference evidence="3" key="1">
    <citation type="journal article" date="2019" name="Int. J. Syst. Evol. Microbiol.">
        <title>The Global Catalogue of Microorganisms (GCM) 10K type strain sequencing project: providing services to taxonomists for standard genome sequencing and annotation.</title>
        <authorList>
            <consortium name="The Broad Institute Genomics Platform"/>
            <consortium name="The Broad Institute Genome Sequencing Center for Infectious Disease"/>
            <person name="Wu L."/>
            <person name="Ma J."/>
        </authorList>
    </citation>
    <scope>NUCLEOTIDE SEQUENCE [LARGE SCALE GENOMIC DNA]</scope>
    <source>
        <strain evidence="3">CGMCC 1.15439</strain>
    </source>
</reference>